<dbReference type="CDD" id="cd07864">
    <property type="entry name" value="STKc_CDK12"/>
    <property type="match status" value="1"/>
</dbReference>
<dbReference type="InterPro" id="IPR008271">
    <property type="entry name" value="Ser/Thr_kinase_AS"/>
</dbReference>
<dbReference type="InterPro" id="IPR050108">
    <property type="entry name" value="CDK"/>
</dbReference>
<comment type="catalytic activity">
    <reaction evidence="15">
        <text>L-threonyl-[protein] + ATP = O-phospho-L-threonyl-[protein] + ADP + H(+)</text>
        <dbReference type="Rhea" id="RHEA:46608"/>
        <dbReference type="Rhea" id="RHEA-COMP:11060"/>
        <dbReference type="Rhea" id="RHEA-COMP:11605"/>
        <dbReference type="ChEBI" id="CHEBI:15378"/>
        <dbReference type="ChEBI" id="CHEBI:30013"/>
        <dbReference type="ChEBI" id="CHEBI:30616"/>
        <dbReference type="ChEBI" id="CHEBI:61977"/>
        <dbReference type="ChEBI" id="CHEBI:456216"/>
        <dbReference type="EC" id="2.7.11.22"/>
    </reaction>
</comment>
<protein>
    <recommendedName>
        <fullName evidence="13">Cyclin-dependent kinase 12</fullName>
        <ecNumber evidence="4">2.7.11.22</ecNumber>
        <ecNumber evidence="3">2.7.11.23</ecNumber>
    </recommendedName>
    <alternativeName>
        <fullName evidence="14">Cell division protein kinase 12</fullName>
    </alternativeName>
</protein>
<evidence type="ECO:0000256" key="17">
    <source>
        <dbReference type="ARBA" id="ARBA00049280"/>
    </source>
</evidence>
<feature type="compositionally biased region" description="Low complexity" evidence="19">
    <location>
        <begin position="283"/>
        <end position="306"/>
    </location>
</feature>
<reference evidence="22" key="1">
    <citation type="submission" date="2025-08" db="UniProtKB">
        <authorList>
            <consortium name="RefSeq"/>
        </authorList>
    </citation>
    <scope>IDENTIFICATION</scope>
    <source>
        <tissue evidence="22">Epidermis and Blubber</tissue>
    </source>
</reference>
<feature type="compositionally biased region" description="Basic residues" evidence="19">
    <location>
        <begin position="34"/>
        <end position="49"/>
    </location>
</feature>
<sequence length="1339" mass="148183">MPNPERHGGKKDGSGGASGTLQPSSGGGSSNSRERHRLVSKHKRHRSKHSKDMGLVTPEAAPLGTIIKPLVEYDDISSDSDTFSDDMAFKLDRRENDERRGTDRSDRLHKHRHHQHRRSRDLLKTKQSEKEKNLEASSKSGSMKDRISGSSKRSNEENDDHGKTQISKSSSNKESRSSKLHKEKTRKERELKSGHKDRSKSHRKRETPKSYKTVDSPKRRSRSPHRKWSDSPKQDDSPSGASYGQDYDLSPPRSHTSSNYDSYKKSPGSTSRRQSISPPYKEPSAYQSSARSPSPYSRRQRSVSPYSRRRSSSYERSGSYSGRSPSPYGRRRSSSPFLSKRSLSRSPLPSRKSMKSRSRSPAYSRHSTSHSKKKRSGSRSRHSSISPVRLPLNSSLGAELSRKKKERAAAAAAKMDGKESKGSPIFLPRKENSSVEAKDSGLESKKLPRGVKLEKSAPDTELVNVTHLNTEVKSSLDTGKIKLDENSEKHPVLKDSKGQGTRDSKPVALKEEIATPKETETSEKETLPPLPTVTSPPPLPTTTPPPQTPPLPPLPPLPALPQQPPLPPPQPAFSQVLSSSTSTLPPSIHPRTSTLSSQANSQPPVQVSVKTQVSVTAAIPHLKTSTLPPLPFPPLLLGEDDMDSPKETLPSKPVKKEKEQRPRHLLTDLPLPPELPGGDPSPPDSPEPKAITPPQQPYKKRPKICCPRYGERRQTESDWGKRCVDKFDIIGIIGEGTYGQVYKAKDKDTGELVALKKVRLDNEKEGFPITAIREIKILRQLIHRSVVNMKEIVTDKQDALDFKKDKGAFYLVFEYMDHDLMGLLESGLVHFSEDHIKSFMKQLMEGLDYCHKKNFLHRDIKCSNILLNNSGQIKLADFGLARLYNSEESRPYTNKVITLWYRPPELLLGEERYTPAIDVWSCGCILGELFTKKPIFQANLELAQLELISRLCGSPCPAVWPDVIKLPYFNTMKPKKQYRRRLREEFSFIPSAALDLLDHMLTLDPSKRCTAEQTLQSDFLKDVELSKMDPPDLPHWQDCHELWSKKRRRQRQSGVLVEEPPPPKASRKETISGTSAEPVKNSSPAPPQPTPGKVEPGAGDAIACPPHILPPEKRPPEPPGPPPPPPPPPLVEGDLSSAPQELNPAVTAALLQLLSQPEAEPPGHLPHEHQALRPMDYSTRPHPNRTYGNNDGPETGFSATDTDERHSGPALTESLAQTLVKNRTFSGSVSHLGESSSYQGTGSVQFPGDQDLRFARVPLALHSVVGQPFLKAEGSSNSVVHAETKLQNYGELGPGTTGASSSGAGLNWGAPAQSSAYGKLYRGPTRVPPRGGRGRGVPY</sequence>
<evidence type="ECO:0000256" key="1">
    <source>
        <dbReference type="ARBA" id="ARBA00004324"/>
    </source>
</evidence>
<accession>A0A8B8W4D9</accession>
<comment type="subcellular location">
    <subcellularLocation>
        <location evidence="1">Nucleus speckle</location>
    </subcellularLocation>
</comment>
<feature type="compositionally biased region" description="Basic and acidic residues" evidence="19">
    <location>
        <begin position="654"/>
        <end position="666"/>
    </location>
</feature>
<keyword evidence="7" id="KW-0808">Transferase</keyword>
<evidence type="ECO:0000256" key="16">
    <source>
        <dbReference type="ARBA" id="ARBA00048367"/>
    </source>
</evidence>
<dbReference type="GO" id="GO:0005524">
    <property type="term" value="F:ATP binding"/>
    <property type="evidence" value="ECO:0007669"/>
    <property type="project" value="UniProtKB-UniRule"/>
</dbReference>
<feature type="compositionally biased region" description="Basic and acidic residues" evidence="19">
    <location>
        <begin position="120"/>
        <end position="134"/>
    </location>
</feature>
<feature type="compositionally biased region" description="Polar residues" evidence="19">
    <location>
        <begin position="466"/>
        <end position="477"/>
    </location>
</feature>
<feature type="compositionally biased region" description="Basic and acidic residues" evidence="19">
    <location>
        <begin position="227"/>
        <end position="236"/>
    </location>
</feature>
<evidence type="ECO:0000256" key="12">
    <source>
        <dbReference type="ARBA" id="ARBA00023242"/>
    </source>
</evidence>
<dbReference type="Gene3D" id="3.30.200.20">
    <property type="entry name" value="Phosphorylase Kinase, domain 1"/>
    <property type="match status" value="1"/>
</dbReference>
<comment type="catalytic activity">
    <reaction evidence="17">
        <text>[DNA-directed RNA polymerase] + ATP = phospho-[DNA-directed RNA polymerase] + ADP + H(+)</text>
        <dbReference type="Rhea" id="RHEA:10216"/>
        <dbReference type="Rhea" id="RHEA-COMP:11321"/>
        <dbReference type="Rhea" id="RHEA-COMP:11322"/>
        <dbReference type="ChEBI" id="CHEBI:15378"/>
        <dbReference type="ChEBI" id="CHEBI:30616"/>
        <dbReference type="ChEBI" id="CHEBI:43176"/>
        <dbReference type="ChEBI" id="CHEBI:68546"/>
        <dbReference type="ChEBI" id="CHEBI:456216"/>
        <dbReference type="EC" id="2.7.11.23"/>
    </reaction>
</comment>
<comment type="catalytic activity">
    <reaction evidence="16">
        <text>L-seryl-[protein] + ATP = O-phospho-L-seryl-[protein] + ADP + H(+)</text>
        <dbReference type="Rhea" id="RHEA:17989"/>
        <dbReference type="Rhea" id="RHEA-COMP:9863"/>
        <dbReference type="Rhea" id="RHEA-COMP:11604"/>
        <dbReference type="ChEBI" id="CHEBI:15378"/>
        <dbReference type="ChEBI" id="CHEBI:29999"/>
        <dbReference type="ChEBI" id="CHEBI:30616"/>
        <dbReference type="ChEBI" id="CHEBI:83421"/>
        <dbReference type="ChEBI" id="CHEBI:456216"/>
        <dbReference type="EC" id="2.7.11.22"/>
    </reaction>
</comment>
<dbReference type="SUPFAM" id="SSF56112">
    <property type="entry name" value="Protein kinase-like (PK-like)"/>
    <property type="match status" value="1"/>
</dbReference>
<dbReference type="Pfam" id="PF00069">
    <property type="entry name" value="Pkinase"/>
    <property type="match status" value="1"/>
</dbReference>
<feature type="region of interest" description="Disordered" evidence="19">
    <location>
        <begin position="1318"/>
        <end position="1339"/>
    </location>
</feature>
<dbReference type="PANTHER" id="PTHR24056">
    <property type="entry name" value="CELL DIVISION PROTEIN KINASE"/>
    <property type="match status" value="1"/>
</dbReference>
<evidence type="ECO:0000256" key="10">
    <source>
        <dbReference type="ARBA" id="ARBA00022840"/>
    </source>
</evidence>
<feature type="compositionally biased region" description="Low complexity" evidence="19">
    <location>
        <begin position="1322"/>
        <end position="1339"/>
    </location>
</feature>
<dbReference type="GO" id="GO:0006397">
    <property type="term" value="P:mRNA processing"/>
    <property type="evidence" value="ECO:0007669"/>
    <property type="project" value="UniProtKB-KW"/>
</dbReference>
<evidence type="ECO:0000256" key="2">
    <source>
        <dbReference type="ARBA" id="ARBA00006485"/>
    </source>
</evidence>
<dbReference type="SMART" id="SM00220">
    <property type="entry name" value="S_TKc"/>
    <property type="match status" value="1"/>
</dbReference>
<feature type="region of interest" description="Disordered" evidence="19">
    <location>
        <begin position="623"/>
        <end position="703"/>
    </location>
</feature>
<keyword evidence="8 18" id="KW-0547">Nucleotide-binding</keyword>
<dbReference type="EC" id="2.7.11.22" evidence="4"/>
<feature type="compositionally biased region" description="Basic and acidic residues" evidence="19">
    <location>
        <begin position="479"/>
        <end position="526"/>
    </location>
</feature>
<feature type="compositionally biased region" description="Basic and acidic residues" evidence="19">
    <location>
        <begin position="428"/>
        <end position="458"/>
    </location>
</feature>
<evidence type="ECO:0000256" key="8">
    <source>
        <dbReference type="ARBA" id="ARBA00022741"/>
    </source>
</evidence>
<evidence type="ECO:0000256" key="5">
    <source>
        <dbReference type="ARBA" id="ARBA00022527"/>
    </source>
</evidence>
<dbReference type="PROSITE" id="PS00108">
    <property type="entry name" value="PROTEIN_KINASE_ST"/>
    <property type="match status" value="1"/>
</dbReference>
<keyword evidence="21" id="KW-1185">Reference proteome</keyword>
<feature type="compositionally biased region" description="Basic residues" evidence="19">
    <location>
        <begin position="367"/>
        <end position="382"/>
    </location>
</feature>
<dbReference type="CTD" id="51755"/>
<evidence type="ECO:0000256" key="3">
    <source>
        <dbReference type="ARBA" id="ARBA00012409"/>
    </source>
</evidence>
<feature type="compositionally biased region" description="Pro residues" evidence="19">
    <location>
        <begin position="1117"/>
        <end position="1130"/>
    </location>
</feature>
<feature type="compositionally biased region" description="Polar residues" evidence="19">
    <location>
        <begin position="1071"/>
        <end position="1083"/>
    </location>
</feature>
<dbReference type="EC" id="2.7.11.23" evidence="3"/>
<keyword evidence="9 22" id="KW-0418">Kinase</keyword>
<feature type="compositionally biased region" description="Basic and acidic residues" evidence="19">
    <location>
        <begin position="87"/>
        <end position="106"/>
    </location>
</feature>
<keyword evidence="11" id="KW-0508">mRNA splicing</keyword>
<evidence type="ECO:0000256" key="19">
    <source>
        <dbReference type="SAM" id="MobiDB-lite"/>
    </source>
</evidence>
<dbReference type="Proteomes" id="UP000694857">
    <property type="component" value="Chromosome 20"/>
</dbReference>
<dbReference type="GO" id="GO:0008024">
    <property type="term" value="C:cyclin/CDK positive transcription elongation factor complex"/>
    <property type="evidence" value="ECO:0007669"/>
    <property type="project" value="TreeGrafter"/>
</dbReference>
<evidence type="ECO:0000256" key="7">
    <source>
        <dbReference type="ARBA" id="ARBA00022679"/>
    </source>
</evidence>
<dbReference type="RefSeq" id="XP_036691959.1">
    <property type="nucleotide sequence ID" value="XM_036836064.1"/>
</dbReference>
<dbReference type="FunFam" id="1.10.510.10:FF:000102">
    <property type="entry name" value="cyclin-dependent kinase 12 isoform X1"/>
    <property type="match status" value="1"/>
</dbReference>
<evidence type="ECO:0000256" key="4">
    <source>
        <dbReference type="ARBA" id="ARBA00012425"/>
    </source>
</evidence>
<evidence type="ECO:0000256" key="6">
    <source>
        <dbReference type="ARBA" id="ARBA00022664"/>
    </source>
</evidence>
<feature type="compositionally biased region" description="Basic and acidic residues" evidence="19">
    <location>
        <begin position="142"/>
        <end position="163"/>
    </location>
</feature>
<dbReference type="GO" id="GO:0004693">
    <property type="term" value="F:cyclin-dependent protein serine/threonine kinase activity"/>
    <property type="evidence" value="ECO:0007669"/>
    <property type="project" value="UniProtKB-EC"/>
</dbReference>
<gene>
    <name evidence="22" type="primary">CDK12</name>
</gene>
<evidence type="ECO:0000256" key="13">
    <source>
        <dbReference type="ARBA" id="ARBA00040213"/>
    </source>
</evidence>
<keyword evidence="12" id="KW-0539">Nucleus</keyword>
<evidence type="ECO:0000256" key="11">
    <source>
        <dbReference type="ARBA" id="ARBA00023187"/>
    </source>
</evidence>
<dbReference type="GO" id="GO:0030332">
    <property type="term" value="F:cyclin binding"/>
    <property type="evidence" value="ECO:0007669"/>
    <property type="project" value="TreeGrafter"/>
</dbReference>
<dbReference type="InterPro" id="IPR017441">
    <property type="entry name" value="Protein_kinase_ATP_BS"/>
</dbReference>
<feature type="domain" description="Protein kinase" evidence="20">
    <location>
        <begin position="727"/>
        <end position="1020"/>
    </location>
</feature>
<dbReference type="PROSITE" id="PS50011">
    <property type="entry name" value="PROTEIN_KINASE_DOM"/>
    <property type="match status" value="1"/>
</dbReference>
<dbReference type="InterPro" id="IPR000719">
    <property type="entry name" value="Prot_kinase_dom"/>
</dbReference>
<feature type="compositionally biased region" description="Basic and acidic residues" evidence="19">
    <location>
        <begin position="1"/>
        <end position="13"/>
    </location>
</feature>
<organism evidence="21 22">
    <name type="scientific">Balaenoptera musculus</name>
    <name type="common">Blue whale</name>
    <dbReference type="NCBI Taxonomy" id="9771"/>
    <lineage>
        <taxon>Eukaryota</taxon>
        <taxon>Metazoa</taxon>
        <taxon>Chordata</taxon>
        <taxon>Craniata</taxon>
        <taxon>Vertebrata</taxon>
        <taxon>Euteleostomi</taxon>
        <taxon>Mammalia</taxon>
        <taxon>Eutheria</taxon>
        <taxon>Laurasiatheria</taxon>
        <taxon>Artiodactyla</taxon>
        <taxon>Whippomorpha</taxon>
        <taxon>Cetacea</taxon>
        <taxon>Mysticeti</taxon>
        <taxon>Balaenopteridae</taxon>
        <taxon>Balaenoptera</taxon>
    </lineage>
</organism>
<feature type="compositionally biased region" description="Basic and acidic residues" evidence="19">
    <location>
        <begin position="185"/>
        <end position="196"/>
    </location>
</feature>
<dbReference type="InterPro" id="IPR011009">
    <property type="entry name" value="Kinase-like_dom_sf"/>
</dbReference>
<feature type="region of interest" description="Disordered" evidence="19">
    <location>
        <begin position="1"/>
        <end position="611"/>
    </location>
</feature>
<keyword evidence="10 18" id="KW-0067">ATP-binding</keyword>
<feature type="region of interest" description="Disordered" evidence="19">
    <location>
        <begin position="1045"/>
        <end position="1215"/>
    </location>
</feature>
<dbReference type="FunFam" id="3.30.200.20:FF:000074">
    <property type="entry name" value="cyclin-dependent kinase 12 isoform X2"/>
    <property type="match status" value="1"/>
</dbReference>
<evidence type="ECO:0000256" key="18">
    <source>
        <dbReference type="PROSITE-ProRule" id="PRU10141"/>
    </source>
</evidence>
<feature type="compositionally biased region" description="Basic residues" evidence="19">
    <location>
        <begin position="197"/>
        <end position="206"/>
    </location>
</feature>
<dbReference type="GeneID" id="118886397"/>
<keyword evidence="5" id="KW-0723">Serine/threonine-protein kinase</keyword>
<feature type="compositionally biased region" description="Acidic residues" evidence="19">
    <location>
        <begin position="72"/>
        <end position="84"/>
    </location>
</feature>
<feature type="compositionally biased region" description="Polar residues" evidence="19">
    <location>
        <begin position="590"/>
        <end position="600"/>
    </location>
</feature>
<evidence type="ECO:0000313" key="21">
    <source>
        <dbReference type="Proteomes" id="UP000694857"/>
    </source>
</evidence>
<evidence type="ECO:0000256" key="15">
    <source>
        <dbReference type="ARBA" id="ARBA00047811"/>
    </source>
</evidence>
<dbReference type="Gene3D" id="1.10.510.10">
    <property type="entry name" value="Transferase(Phosphotransferase) domain 1"/>
    <property type="match status" value="1"/>
</dbReference>
<dbReference type="GO" id="GO:0016607">
    <property type="term" value="C:nuclear speck"/>
    <property type="evidence" value="ECO:0007669"/>
    <property type="project" value="UniProtKB-SubCell"/>
</dbReference>
<name>A0A8B8W4D9_BALMU</name>
<feature type="compositionally biased region" description="Low complexity" evidence="19">
    <location>
        <begin position="314"/>
        <end position="351"/>
    </location>
</feature>
<dbReference type="GO" id="GO:0032968">
    <property type="term" value="P:positive regulation of transcription elongation by RNA polymerase II"/>
    <property type="evidence" value="ECO:0007669"/>
    <property type="project" value="TreeGrafter"/>
</dbReference>
<feature type="binding site" evidence="18">
    <location>
        <position position="756"/>
    </location>
    <ligand>
        <name>ATP</name>
        <dbReference type="ChEBI" id="CHEBI:30616"/>
    </ligand>
</feature>
<dbReference type="GO" id="GO:0008353">
    <property type="term" value="F:RNA polymerase II CTD heptapeptide repeat kinase activity"/>
    <property type="evidence" value="ECO:0007669"/>
    <property type="project" value="UniProtKB-EC"/>
</dbReference>
<dbReference type="PROSITE" id="PS00107">
    <property type="entry name" value="PROTEIN_KINASE_ATP"/>
    <property type="match status" value="1"/>
</dbReference>
<feature type="compositionally biased region" description="Pro residues" evidence="19">
    <location>
        <begin position="528"/>
        <end position="571"/>
    </location>
</feature>
<evidence type="ECO:0000313" key="22">
    <source>
        <dbReference type="RefSeq" id="XP_036691959.1"/>
    </source>
</evidence>
<feature type="compositionally biased region" description="Basic residues" evidence="19">
    <location>
        <begin position="107"/>
        <end position="119"/>
    </location>
</feature>
<dbReference type="GO" id="GO:0008380">
    <property type="term" value="P:RNA splicing"/>
    <property type="evidence" value="ECO:0007669"/>
    <property type="project" value="UniProtKB-KW"/>
</dbReference>
<keyword evidence="6" id="KW-0507">mRNA processing</keyword>
<evidence type="ECO:0000259" key="20">
    <source>
        <dbReference type="PROSITE" id="PS50011"/>
    </source>
</evidence>
<feature type="compositionally biased region" description="Low complexity" evidence="19">
    <location>
        <begin position="577"/>
        <end position="586"/>
    </location>
</feature>
<evidence type="ECO:0000256" key="14">
    <source>
        <dbReference type="ARBA" id="ARBA00041920"/>
    </source>
</evidence>
<dbReference type="PANTHER" id="PTHR24056:SF126">
    <property type="entry name" value="CYCLIN-DEPENDENT KINASE 12"/>
    <property type="match status" value="1"/>
</dbReference>
<feature type="compositionally biased region" description="Polar residues" evidence="19">
    <location>
        <begin position="253"/>
        <end position="277"/>
    </location>
</feature>
<feature type="compositionally biased region" description="Low complexity" evidence="19">
    <location>
        <begin position="601"/>
        <end position="611"/>
    </location>
</feature>
<evidence type="ECO:0000256" key="9">
    <source>
        <dbReference type="ARBA" id="ARBA00022777"/>
    </source>
</evidence>
<feature type="compositionally biased region" description="Pro residues" evidence="19">
    <location>
        <begin position="670"/>
        <end position="685"/>
    </location>
</feature>
<comment type="similarity">
    <text evidence="2">Belongs to the protein kinase superfamily. CMGC Ser/Thr protein kinase family. CDC2/CDKX subfamily.</text>
</comment>
<proteinExistence type="inferred from homology"/>